<feature type="compositionally biased region" description="Acidic residues" evidence="1">
    <location>
        <begin position="53"/>
        <end position="63"/>
    </location>
</feature>
<evidence type="ECO:0000313" key="2">
    <source>
        <dbReference type="EMBL" id="SDG64221.1"/>
    </source>
</evidence>
<feature type="region of interest" description="Disordered" evidence="1">
    <location>
        <begin position="27"/>
        <end position="63"/>
    </location>
</feature>
<dbReference type="RefSeq" id="WP_004404899.1">
    <property type="nucleotide sequence ID" value="NZ_FNBS01000104.1"/>
</dbReference>
<sequence>MNKSQKFFKGKLYKSVRGNFFEEETYENTDRKNLKGKSNFSSLINQEDRQELADEEEENYENE</sequence>
<evidence type="ECO:0000313" key="3">
    <source>
        <dbReference type="Proteomes" id="UP000183404"/>
    </source>
</evidence>
<organism evidence="2 3">
    <name type="scientific">Thermoanaerobacter thermohydrosulfuricus</name>
    <name type="common">Clostridium thermohydrosulfuricum</name>
    <dbReference type="NCBI Taxonomy" id="1516"/>
    <lineage>
        <taxon>Bacteria</taxon>
        <taxon>Bacillati</taxon>
        <taxon>Bacillota</taxon>
        <taxon>Clostridia</taxon>
        <taxon>Thermoanaerobacterales</taxon>
        <taxon>Thermoanaerobacteraceae</taxon>
        <taxon>Thermoanaerobacter</taxon>
    </lineage>
</organism>
<dbReference type="Proteomes" id="UP000183404">
    <property type="component" value="Unassembled WGS sequence"/>
</dbReference>
<evidence type="ECO:0000256" key="1">
    <source>
        <dbReference type="SAM" id="MobiDB-lite"/>
    </source>
</evidence>
<dbReference type="AlphaFoldDB" id="A0A1I2D9C4"/>
<feature type="compositionally biased region" description="Polar residues" evidence="1">
    <location>
        <begin position="36"/>
        <end position="45"/>
    </location>
</feature>
<proteinExistence type="predicted"/>
<dbReference type="EMBL" id="FNBS01000104">
    <property type="protein sequence ID" value="SDG64221.1"/>
    <property type="molecule type" value="Genomic_DNA"/>
</dbReference>
<name>A0A1I2D9C4_THETY</name>
<gene>
    <name evidence="2" type="ORF">SAMN04244560_02697</name>
</gene>
<accession>A0A1I2D9C4</accession>
<reference evidence="2 3" key="1">
    <citation type="submission" date="2016-10" db="EMBL/GenBank/DDBJ databases">
        <authorList>
            <person name="de Groot N.N."/>
        </authorList>
    </citation>
    <scope>NUCLEOTIDE SEQUENCE [LARGE SCALE GENOMIC DNA]</scope>
    <source>
        <strain evidence="2 3">DSM 569</strain>
    </source>
</reference>
<protein>
    <submittedName>
        <fullName evidence="2">Uncharacterized protein</fullName>
    </submittedName>
</protein>